<dbReference type="EMBL" id="CP000830">
    <property type="protein sequence ID" value="ABV94543.1"/>
    <property type="molecule type" value="Genomic_DNA"/>
</dbReference>
<feature type="chain" id="PRO_5002725945" description="Regulatory protein SoxS" evidence="1">
    <location>
        <begin position="25"/>
        <end position="135"/>
    </location>
</feature>
<dbReference type="InterPro" id="IPR036249">
    <property type="entry name" value="Thioredoxin-like_sf"/>
</dbReference>
<evidence type="ECO:0000313" key="3">
    <source>
        <dbReference type="Proteomes" id="UP000006833"/>
    </source>
</evidence>
<dbReference type="Gene3D" id="3.40.30.10">
    <property type="entry name" value="Glutaredoxin"/>
    <property type="match status" value="1"/>
</dbReference>
<dbReference type="eggNOG" id="COG0526">
    <property type="taxonomic scope" value="Bacteria"/>
</dbReference>
<keyword evidence="3" id="KW-1185">Reference proteome</keyword>
<evidence type="ECO:0000256" key="1">
    <source>
        <dbReference type="SAM" id="SignalP"/>
    </source>
</evidence>
<dbReference type="KEGG" id="dsh:Dshi_2810"/>
<reference evidence="3" key="1">
    <citation type="journal article" date="2010" name="ISME J.">
        <title>The complete genome sequence of the algal symbiont Dinoroseobacter shibae: a hitchhiker's guide to life in the sea.</title>
        <authorList>
            <person name="Wagner-Dobler I."/>
            <person name="Ballhausen B."/>
            <person name="Berger M."/>
            <person name="Brinkhoff T."/>
            <person name="Buchholz I."/>
            <person name="Bunk B."/>
            <person name="Cypionka H."/>
            <person name="Daniel R."/>
            <person name="Drepper T."/>
            <person name="Gerdts G."/>
            <person name="Hahnke S."/>
            <person name="Han C."/>
            <person name="Jahn D."/>
            <person name="Kalhoefer D."/>
            <person name="Kiss H."/>
            <person name="Klenk H.P."/>
            <person name="Kyrpides N."/>
            <person name="Liebl W."/>
            <person name="Liesegang H."/>
            <person name="Meincke L."/>
            <person name="Pati A."/>
            <person name="Petersen J."/>
            <person name="Piekarski T."/>
            <person name="Pommerenke C."/>
            <person name="Pradella S."/>
            <person name="Pukall R."/>
            <person name="Rabus R."/>
            <person name="Stackebrandt E."/>
            <person name="Thole S."/>
            <person name="Thompson L."/>
            <person name="Tielen P."/>
            <person name="Tomasch J."/>
            <person name="von Jan M."/>
            <person name="Wanphrut N."/>
            <person name="Wichels A."/>
            <person name="Zech H."/>
            <person name="Simon M."/>
        </authorList>
    </citation>
    <scope>NUCLEOTIDE SEQUENCE [LARGE SCALE GENOMIC DNA]</scope>
    <source>
        <strain evidence="3">DSM 16493 / NCIMB 14021 / DFL 12</strain>
    </source>
</reference>
<proteinExistence type="predicted"/>
<organism evidence="2 3">
    <name type="scientific">Dinoroseobacter shibae (strain DSM 16493 / NCIMB 14021 / DFL 12)</name>
    <dbReference type="NCBI Taxonomy" id="398580"/>
    <lineage>
        <taxon>Bacteria</taxon>
        <taxon>Pseudomonadati</taxon>
        <taxon>Pseudomonadota</taxon>
        <taxon>Alphaproteobacteria</taxon>
        <taxon>Rhodobacterales</taxon>
        <taxon>Roseobacteraceae</taxon>
        <taxon>Dinoroseobacter</taxon>
    </lineage>
</organism>
<name>A8LJ48_DINSH</name>
<keyword evidence="1" id="KW-0732">Signal</keyword>
<evidence type="ECO:0008006" key="4">
    <source>
        <dbReference type="Google" id="ProtNLM"/>
    </source>
</evidence>
<dbReference type="SUPFAM" id="SSF52833">
    <property type="entry name" value="Thioredoxin-like"/>
    <property type="match status" value="1"/>
</dbReference>
<dbReference type="AlphaFoldDB" id="A8LJ48"/>
<accession>A8LJ48</accession>
<dbReference type="STRING" id="398580.Dshi_2810"/>
<gene>
    <name evidence="2" type="ordered locus">Dshi_2810</name>
</gene>
<evidence type="ECO:0000313" key="2">
    <source>
        <dbReference type="EMBL" id="ABV94543.1"/>
    </source>
</evidence>
<dbReference type="HOGENOM" id="CLU_137861_1_0_5"/>
<feature type="signal peptide" evidence="1">
    <location>
        <begin position="1"/>
        <end position="24"/>
    </location>
</feature>
<protein>
    <recommendedName>
        <fullName evidence="4">Regulatory protein SoxS</fullName>
    </recommendedName>
</protein>
<sequence length="135" mass="14877">MSMPRFLLPLVSLALILAEGPMRAQSLELVMVEQVGCSYCAAWHREIGPAYPKTDEGRAAPLRVMQLRDMPGELDLAQRARFTPTFLLISEGREIARLEGYPGADFFWPILAKMIEDASPATQSEAPGSGRGEDQ</sequence>
<dbReference type="Proteomes" id="UP000006833">
    <property type="component" value="Chromosome"/>
</dbReference>